<evidence type="ECO:0000256" key="2">
    <source>
        <dbReference type="SAM" id="SignalP"/>
    </source>
</evidence>
<name>A0ABY5I584_9FIRM</name>
<evidence type="ECO:0000256" key="1">
    <source>
        <dbReference type="SAM" id="MobiDB-lite"/>
    </source>
</evidence>
<evidence type="ECO:0000313" key="3">
    <source>
        <dbReference type="EMBL" id="UTY40519.1"/>
    </source>
</evidence>
<organism evidence="3 4">
    <name type="scientific">Allocoprobacillus halotolerans</name>
    <dbReference type="NCBI Taxonomy" id="2944914"/>
    <lineage>
        <taxon>Bacteria</taxon>
        <taxon>Bacillati</taxon>
        <taxon>Bacillota</taxon>
        <taxon>Erysipelotrichia</taxon>
        <taxon>Erysipelotrichales</taxon>
        <taxon>Erysipelotrichaceae</taxon>
        <taxon>Allocoprobacillus</taxon>
    </lineage>
</organism>
<proteinExistence type="predicted"/>
<feature type="compositionally biased region" description="Basic residues" evidence="1">
    <location>
        <begin position="90"/>
        <end position="100"/>
    </location>
</feature>
<dbReference type="PROSITE" id="PS51257">
    <property type="entry name" value="PROKAR_LIPOPROTEIN"/>
    <property type="match status" value="1"/>
</dbReference>
<feature type="signal peptide" evidence="2">
    <location>
        <begin position="1"/>
        <end position="23"/>
    </location>
</feature>
<reference evidence="3" key="1">
    <citation type="submission" date="2022-07" db="EMBL/GenBank/DDBJ databases">
        <title>Faecal culturing of patients with breast cancer.</title>
        <authorList>
            <person name="Teng N.M.Y."/>
            <person name="Kiu R."/>
            <person name="Evans R."/>
            <person name="Baker D.J."/>
            <person name="Zenner C."/>
            <person name="Robinson S.D."/>
            <person name="Hall L.J."/>
        </authorList>
    </citation>
    <scope>NUCLEOTIDE SEQUENCE</scope>
    <source>
        <strain evidence="3">LH1062</strain>
    </source>
</reference>
<gene>
    <name evidence="3" type="ORF">NMU03_07000</name>
</gene>
<sequence>MKRILIGLLVLMLVTGCSPNSKSYVLEKDNQETTETITNKEKTDEQQETDENKVNQEKGKTDTSKSNDSKEENKKFDDKKTTSKSDGKSEKRKIQKRRQAKNLIRIQQPILNQNHQTVVLHLHPGVVVKPQIQTLRTHQVHRINHLIIHHHSKMR</sequence>
<feature type="chain" id="PRO_5045504217" description="Lipoprotein" evidence="2">
    <location>
        <begin position="24"/>
        <end position="155"/>
    </location>
</feature>
<protein>
    <recommendedName>
        <fullName evidence="5">Lipoprotein</fullName>
    </recommendedName>
</protein>
<evidence type="ECO:0008006" key="5">
    <source>
        <dbReference type="Google" id="ProtNLM"/>
    </source>
</evidence>
<accession>A0ABY5I584</accession>
<feature type="region of interest" description="Disordered" evidence="1">
    <location>
        <begin position="20"/>
        <end position="100"/>
    </location>
</feature>
<dbReference type="Proteomes" id="UP001060112">
    <property type="component" value="Chromosome"/>
</dbReference>
<feature type="compositionally biased region" description="Basic and acidic residues" evidence="1">
    <location>
        <begin position="38"/>
        <end position="89"/>
    </location>
</feature>
<evidence type="ECO:0000313" key="4">
    <source>
        <dbReference type="Proteomes" id="UP001060112"/>
    </source>
</evidence>
<dbReference type="RefSeq" id="WP_290141942.1">
    <property type="nucleotide sequence ID" value="NZ_CP101620.1"/>
</dbReference>
<keyword evidence="2" id="KW-0732">Signal</keyword>
<dbReference type="EMBL" id="CP101620">
    <property type="protein sequence ID" value="UTY40519.1"/>
    <property type="molecule type" value="Genomic_DNA"/>
</dbReference>
<keyword evidence="4" id="KW-1185">Reference proteome</keyword>